<evidence type="ECO:0000256" key="5">
    <source>
        <dbReference type="SAM" id="SignalP"/>
    </source>
</evidence>
<proteinExistence type="predicted"/>
<evidence type="ECO:0000313" key="7">
    <source>
        <dbReference type="EMBL" id="SNS77936.1"/>
    </source>
</evidence>
<accession>A0A239H923</accession>
<dbReference type="InterPro" id="IPR005528">
    <property type="entry name" value="ChpA-H"/>
</dbReference>
<evidence type="ECO:0000259" key="6">
    <source>
        <dbReference type="PROSITE" id="PS51884"/>
    </source>
</evidence>
<keyword evidence="2" id="KW-0130">Cell adhesion</keyword>
<dbReference type="EMBL" id="FZNP01000029">
    <property type="protein sequence ID" value="SNS77936.1"/>
    <property type="molecule type" value="Genomic_DNA"/>
</dbReference>
<dbReference type="Proteomes" id="UP000198420">
    <property type="component" value="Unassembled WGS sequence"/>
</dbReference>
<sequence>MIKKLAATGILGFAMAGSALAVAPAYAATYGGGWDDHGKGHHGKGHHDKDHHGKGHHGKGHDENWFSHNKTSDNFGILNGTQVIAPISVPVDVCGNAIAVLGGASAHCKGGSSVNYGH</sequence>
<keyword evidence="1" id="KW-0134">Cell wall</keyword>
<keyword evidence="3" id="KW-0034">Amyloid</keyword>
<evidence type="ECO:0000256" key="4">
    <source>
        <dbReference type="SAM" id="MobiDB-lite"/>
    </source>
</evidence>
<evidence type="ECO:0000256" key="2">
    <source>
        <dbReference type="ARBA" id="ARBA00022889"/>
    </source>
</evidence>
<organism evidence="7 8">
    <name type="scientific">Actinomadura mexicana</name>
    <dbReference type="NCBI Taxonomy" id="134959"/>
    <lineage>
        <taxon>Bacteria</taxon>
        <taxon>Bacillati</taxon>
        <taxon>Actinomycetota</taxon>
        <taxon>Actinomycetes</taxon>
        <taxon>Streptosporangiales</taxon>
        <taxon>Thermomonosporaceae</taxon>
        <taxon>Actinomadura</taxon>
    </lineage>
</organism>
<gene>
    <name evidence="7" type="ORF">SAMN06265355_12929</name>
</gene>
<feature type="region of interest" description="Disordered" evidence="4">
    <location>
        <begin position="38"/>
        <end position="66"/>
    </location>
</feature>
<dbReference type="Pfam" id="PF03777">
    <property type="entry name" value="ChpA-C"/>
    <property type="match status" value="1"/>
</dbReference>
<feature type="domain" description="Chaplin" evidence="6">
    <location>
        <begin position="74"/>
        <end position="114"/>
    </location>
</feature>
<reference evidence="8" key="1">
    <citation type="submission" date="2017-06" db="EMBL/GenBank/DDBJ databases">
        <authorList>
            <person name="Varghese N."/>
            <person name="Submissions S."/>
        </authorList>
    </citation>
    <scope>NUCLEOTIDE SEQUENCE [LARGE SCALE GENOMIC DNA]</scope>
    <source>
        <strain evidence="8">DSM 44485</strain>
    </source>
</reference>
<evidence type="ECO:0000256" key="1">
    <source>
        <dbReference type="ARBA" id="ARBA00022512"/>
    </source>
</evidence>
<feature type="chain" id="PRO_5012195936" evidence="5">
    <location>
        <begin position="28"/>
        <end position="118"/>
    </location>
</feature>
<dbReference type="AlphaFoldDB" id="A0A239H923"/>
<dbReference type="PROSITE" id="PS51884">
    <property type="entry name" value="CHAPLIN"/>
    <property type="match status" value="1"/>
</dbReference>
<feature type="signal peptide" evidence="5">
    <location>
        <begin position="1"/>
        <end position="27"/>
    </location>
</feature>
<dbReference type="GO" id="GO:0007155">
    <property type="term" value="P:cell adhesion"/>
    <property type="evidence" value="ECO:0007669"/>
    <property type="project" value="UniProtKB-KW"/>
</dbReference>
<evidence type="ECO:0000256" key="3">
    <source>
        <dbReference type="ARBA" id="ARBA00023087"/>
    </source>
</evidence>
<dbReference type="OrthoDB" id="3544424at2"/>
<keyword evidence="1" id="KW-0964">Secreted</keyword>
<evidence type="ECO:0000313" key="8">
    <source>
        <dbReference type="Proteomes" id="UP000198420"/>
    </source>
</evidence>
<dbReference type="RefSeq" id="WP_089316890.1">
    <property type="nucleotide sequence ID" value="NZ_FZNP01000029.1"/>
</dbReference>
<protein>
    <submittedName>
        <fullName evidence="7">Small secreted domain</fullName>
    </submittedName>
</protein>
<keyword evidence="5" id="KW-0732">Signal</keyword>
<name>A0A239H923_9ACTN</name>
<keyword evidence="8" id="KW-1185">Reference proteome</keyword>